<dbReference type="EMBL" id="FMWO01000032">
    <property type="protein sequence ID" value="SCZ84783.1"/>
    <property type="molecule type" value="Genomic_DNA"/>
</dbReference>
<evidence type="ECO:0000313" key="2">
    <source>
        <dbReference type="Proteomes" id="UP000198729"/>
    </source>
</evidence>
<sequence length="117" mass="13258">MKILYTLNRAQFDAIAFGFKSSEIADSGIDENADGTMTSWDRGTVTLSADCHGEELLMEFDFVQYDGKGFEIAKEPYVKFNFRLVDDFFYSTDIDAQGIIDSVAWEWHVKTDLICAS</sequence>
<proteinExistence type="predicted"/>
<evidence type="ECO:0000313" key="1">
    <source>
        <dbReference type="EMBL" id="SCZ84783.1"/>
    </source>
</evidence>
<dbReference type="AlphaFoldDB" id="A0A1G5SC76"/>
<organism evidence="1 2">
    <name type="scientific">Nitrosomonas mobilis</name>
    <dbReference type="NCBI Taxonomy" id="51642"/>
    <lineage>
        <taxon>Bacteria</taxon>
        <taxon>Pseudomonadati</taxon>
        <taxon>Pseudomonadota</taxon>
        <taxon>Betaproteobacteria</taxon>
        <taxon>Nitrosomonadales</taxon>
        <taxon>Nitrosomonadaceae</taxon>
        <taxon>Nitrosomonas</taxon>
    </lineage>
</organism>
<gene>
    <name evidence="1" type="ORF">NSMM_260079</name>
</gene>
<accession>A0A1G5SC76</accession>
<protein>
    <submittedName>
        <fullName evidence="1">Uncharacterized protein</fullName>
    </submittedName>
</protein>
<keyword evidence="2" id="KW-1185">Reference proteome</keyword>
<reference evidence="1 2" key="1">
    <citation type="submission" date="2016-10" db="EMBL/GenBank/DDBJ databases">
        <authorList>
            <person name="de Groot N.N."/>
        </authorList>
    </citation>
    <scope>NUCLEOTIDE SEQUENCE [LARGE SCALE GENOMIC DNA]</scope>
    <source>
        <strain evidence="1">1</strain>
    </source>
</reference>
<dbReference type="Proteomes" id="UP000198729">
    <property type="component" value="Unassembled WGS sequence"/>
</dbReference>
<name>A0A1G5SC76_9PROT</name>
<dbReference type="RefSeq" id="WP_090284533.1">
    <property type="nucleotide sequence ID" value="NZ_FMWO01000032.1"/>
</dbReference>